<feature type="domain" description="AB hydrolase-1" evidence="1">
    <location>
        <begin position="49"/>
        <end position="314"/>
    </location>
</feature>
<keyword evidence="3" id="KW-1185">Reference proteome</keyword>
<dbReference type="Pfam" id="PF12697">
    <property type="entry name" value="Abhydrolase_6"/>
    <property type="match status" value="1"/>
</dbReference>
<evidence type="ECO:0000313" key="3">
    <source>
        <dbReference type="Proteomes" id="UP001338582"/>
    </source>
</evidence>
<gene>
    <name evidence="2" type="ORF">PUMCH_003015</name>
</gene>
<dbReference type="InterPro" id="IPR000073">
    <property type="entry name" value="AB_hydrolase_1"/>
</dbReference>
<name>A0AAX4HAX9_9ASCO</name>
<dbReference type="GeneID" id="88174079"/>
<dbReference type="Proteomes" id="UP001338582">
    <property type="component" value="Chromosome 3"/>
</dbReference>
<reference evidence="2 3" key="1">
    <citation type="submission" date="2023-10" db="EMBL/GenBank/DDBJ databases">
        <title>Draft Genome Sequence of Candida saopaulonensis from a very Premature Infant with Sepsis.</title>
        <authorList>
            <person name="Ning Y."/>
            <person name="Dai R."/>
            <person name="Xiao M."/>
            <person name="Xu Y."/>
            <person name="Yan Q."/>
            <person name="Zhang L."/>
        </authorList>
    </citation>
    <scope>NUCLEOTIDE SEQUENCE [LARGE SCALE GENOMIC DNA]</scope>
    <source>
        <strain evidence="2 3">19XY460</strain>
    </source>
</reference>
<dbReference type="SUPFAM" id="SSF53474">
    <property type="entry name" value="alpha/beta-Hydrolases"/>
    <property type="match status" value="1"/>
</dbReference>
<dbReference type="KEGG" id="asau:88174079"/>
<evidence type="ECO:0000259" key="1">
    <source>
        <dbReference type="Pfam" id="PF12697"/>
    </source>
</evidence>
<dbReference type="PANTHER" id="PTHR43194:SF2">
    <property type="entry name" value="PEROXISOMAL MEMBRANE PROTEIN LPX1"/>
    <property type="match status" value="1"/>
</dbReference>
<organism evidence="2 3">
    <name type="scientific">Australozyma saopauloensis</name>
    <dbReference type="NCBI Taxonomy" id="291208"/>
    <lineage>
        <taxon>Eukaryota</taxon>
        <taxon>Fungi</taxon>
        <taxon>Dikarya</taxon>
        <taxon>Ascomycota</taxon>
        <taxon>Saccharomycotina</taxon>
        <taxon>Pichiomycetes</taxon>
        <taxon>Metschnikowiaceae</taxon>
        <taxon>Australozyma</taxon>
    </lineage>
</organism>
<sequence length="375" mass="42386">MFTTERKIADAAWPRGPGSSLESSDRFKLAYVKYTSTEKPAENAIKVNLIFSHGTGMNKSVWKVHINKLFELSKAVLWHLNRVLAIDCVNHGDSALLNKDKIAWAFDWRDGGKDIVKVVQHEASTTGDFVPEPSTLNILVGHSFGGFGSTYASYLEPSLFSGCIALEPVLYSEMQYKEFFFHRLQKVQAAIKDTFDLMEDAVKYFQKASFYRTLEPEVLKDFVSDELYPENGKVKAKASLLAQMATYCSAFYCLYYDQDALKTMKIPYYHIVGSEAAWNLPQTVDFVQESVPADLLEQGEIAGTHLMFGENVADTVKAIHEFCDKRAQFAQTHLKEFPSVKCSGDRSQMLEEMCPAILEGDYSKAFWYGRPEPKI</sequence>
<protein>
    <recommendedName>
        <fullName evidence="1">AB hydrolase-1 domain-containing protein</fullName>
    </recommendedName>
</protein>
<dbReference type="InterPro" id="IPR050228">
    <property type="entry name" value="Carboxylesterase_BioH"/>
</dbReference>
<accession>A0AAX4HAX9</accession>
<dbReference type="RefSeq" id="XP_062878072.1">
    <property type="nucleotide sequence ID" value="XM_063022002.1"/>
</dbReference>
<dbReference type="InterPro" id="IPR029058">
    <property type="entry name" value="AB_hydrolase_fold"/>
</dbReference>
<dbReference type="AlphaFoldDB" id="A0AAX4HAX9"/>
<dbReference type="Gene3D" id="3.40.50.1820">
    <property type="entry name" value="alpha/beta hydrolase"/>
    <property type="match status" value="1"/>
</dbReference>
<dbReference type="EMBL" id="CP138896">
    <property type="protein sequence ID" value="WPK25690.1"/>
    <property type="molecule type" value="Genomic_DNA"/>
</dbReference>
<proteinExistence type="predicted"/>
<evidence type="ECO:0000313" key="2">
    <source>
        <dbReference type="EMBL" id="WPK25690.1"/>
    </source>
</evidence>
<dbReference type="PANTHER" id="PTHR43194">
    <property type="entry name" value="HYDROLASE ALPHA/BETA FOLD FAMILY"/>
    <property type="match status" value="1"/>
</dbReference>